<dbReference type="InterPro" id="IPR036249">
    <property type="entry name" value="Thioredoxin-like_sf"/>
</dbReference>
<dbReference type="SUPFAM" id="SSF52833">
    <property type="entry name" value="Thioredoxin-like"/>
    <property type="match status" value="1"/>
</dbReference>
<evidence type="ECO:0000313" key="6">
    <source>
        <dbReference type="EMBL" id="SDS92712.1"/>
    </source>
</evidence>
<evidence type="ECO:0000256" key="3">
    <source>
        <dbReference type="ARBA" id="ARBA00023002"/>
    </source>
</evidence>
<sequence>MSIRDIPLTTLDGRTTTLAEYGDGAVLLVNVASKCGFTPQYAQLEALHEKYGEQGLTVIGLPCNQFAGQEPGNAEKIQDFCQLNYGVSFPLMEKIKVNGRNAHPLYAELHDVPDAAGKSGRVKWNFEKFVIGADGTISRFRSAVKPDDPAVIAAIEAGLSARRVAEPTEAPPAA</sequence>
<dbReference type="Proteomes" id="UP000181956">
    <property type="component" value="Chromosome I"/>
</dbReference>
<dbReference type="OrthoDB" id="9785502at2"/>
<dbReference type="CDD" id="cd00340">
    <property type="entry name" value="GSH_Peroxidase"/>
    <property type="match status" value="1"/>
</dbReference>
<dbReference type="Gene3D" id="3.40.30.10">
    <property type="entry name" value="Glutaredoxin"/>
    <property type="match status" value="1"/>
</dbReference>
<evidence type="ECO:0000313" key="7">
    <source>
        <dbReference type="Proteomes" id="UP000181956"/>
    </source>
</evidence>
<dbReference type="Pfam" id="PF00255">
    <property type="entry name" value="GSHPx"/>
    <property type="match status" value="1"/>
</dbReference>
<dbReference type="FunFam" id="3.40.30.10:FF:000010">
    <property type="entry name" value="Glutathione peroxidase"/>
    <property type="match status" value="1"/>
</dbReference>
<keyword evidence="2 5" id="KW-0575">Peroxidase</keyword>
<feature type="active site" evidence="4">
    <location>
        <position position="35"/>
    </location>
</feature>
<name>A0A1H1W6V8_9MICO</name>
<dbReference type="PANTHER" id="PTHR11592">
    <property type="entry name" value="GLUTATHIONE PEROXIDASE"/>
    <property type="match status" value="1"/>
</dbReference>
<proteinExistence type="inferred from homology"/>
<accession>A0A1H1W6V8</accession>
<dbReference type="GO" id="GO:0004601">
    <property type="term" value="F:peroxidase activity"/>
    <property type="evidence" value="ECO:0007669"/>
    <property type="project" value="UniProtKB-KW"/>
</dbReference>
<dbReference type="RefSeq" id="WP_083364295.1">
    <property type="nucleotide sequence ID" value="NZ_LT629742.1"/>
</dbReference>
<dbReference type="PIRSF" id="PIRSF000303">
    <property type="entry name" value="Glutathion_perox"/>
    <property type="match status" value="1"/>
</dbReference>
<reference evidence="7" key="1">
    <citation type="submission" date="2016-10" db="EMBL/GenBank/DDBJ databases">
        <authorList>
            <person name="Varghese N."/>
            <person name="Submissions S."/>
        </authorList>
    </citation>
    <scope>NUCLEOTIDE SEQUENCE [LARGE SCALE GENOMIC DNA]</scope>
    <source>
        <strain evidence="7">DSM 21772</strain>
    </source>
</reference>
<keyword evidence="3 5" id="KW-0560">Oxidoreductase</keyword>
<dbReference type="PRINTS" id="PR01011">
    <property type="entry name" value="GLUTPROXDASE"/>
</dbReference>
<keyword evidence="7" id="KW-1185">Reference proteome</keyword>
<organism evidence="6 7">
    <name type="scientific">Microterricola viridarii</name>
    <dbReference type="NCBI Taxonomy" id="412690"/>
    <lineage>
        <taxon>Bacteria</taxon>
        <taxon>Bacillati</taxon>
        <taxon>Actinomycetota</taxon>
        <taxon>Actinomycetes</taxon>
        <taxon>Micrococcales</taxon>
        <taxon>Microbacteriaceae</taxon>
        <taxon>Microterricola</taxon>
    </lineage>
</organism>
<evidence type="ECO:0000256" key="5">
    <source>
        <dbReference type="RuleBase" id="RU000499"/>
    </source>
</evidence>
<gene>
    <name evidence="6" type="ORF">SAMN04489834_2453</name>
</gene>
<evidence type="ECO:0000256" key="2">
    <source>
        <dbReference type="ARBA" id="ARBA00022559"/>
    </source>
</evidence>
<comment type="similarity">
    <text evidence="1 5">Belongs to the glutathione peroxidase family.</text>
</comment>
<dbReference type="STRING" id="412690.SAMN04489834_2453"/>
<dbReference type="AlphaFoldDB" id="A0A1H1W6V8"/>
<protein>
    <recommendedName>
        <fullName evidence="5">Glutathione peroxidase</fullName>
    </recommendedName>
</protein>
<dbReference type="EMBL" id="LT629742">
    <property type="protein sequence ID" value="SDS92712.1"/>
    <property type="molecule type" value="Genomic_DNA"/>
</dbReference>
<dbReference type="PROSITE" id="PS51355">
    <property type="entry name" value="GLUTATHIONE_PEROXID_3"/>
    <property type="match status" value="1"/>
</dbReference>
<evidence type="ECO:0000256" key="1">
    <source>
        <dbReference type="ARBA" id="ARBA00006926"/>
    </source>
</evidence>
<dbReference type="GO" id="GO:0034599">
    <property type="term" value="P:cellular response to oxidative stress"/>
    <property type="evidence" value="ECO:0007669"/>
    <property type="project" value="TreeGrafter"/>
</dbReference>
<dbReference type="InterPro" id="IPR000889">
    <property type="entry name" value="Glutathione_peroxidase"/>
</dbReference>
<dbReference type="PANTHER" id="PTHR11592:SF40">
    <property type="entry name" value="THIOREDOXIN_GLUTATHIONE PEROXIDASE BTUE"/>
    <property type="match status" value="1"/>
</dbReference>
<evidence type="ECO:0000256" key="4">
    <source>
        <dbReference type="PIRSR" id="PIRSR000303-1"/>
    </source>
</evidence>